<dbReference type="AlphaFoldDB" id="A0A151IS92"/>
<sequence length="255" mass="29272">RRRLSADCIDILIASLADNTLSQYNSSLRLWWNFCLEKKQDRFVIKINDLLQFLTRLYKKGEDPIINRFLKGVARIRPMNTRYASTWGINIVLKPLSKLNFQELTERTVILLALGTASRAQTLVTIDIYNIKETKEGLEIRILERTKTYKAGKARPLLCLPFFKERPDLCIANTVIQYLTVTANLRDRNSKHLFIAINKPHKEVFSQTISRWIKTVLPFLLQKCGIDINVFLAQRGIILSCFCGLDLETIGNAAG</sequence>
<proteinExistence type="predicted"/>
<dbReference type="PANTHER" id="PTHR35617:SF3">
    <property type="entry name" value="CORE-BINDING (CB) DOMAIN-CONTAINING PROTEIN"/>
    <property type="match status" value="1"/>
</dbReference>
<dbReference type="SUPFAM" id="SSF56349">
    <property type="entry name" value="DNA breaking-rejoining enzymes"/>
    <property type="match status" value="1"/>
</dbReference>
<evidence type="ECO:0000313" key="3">
    <source>
        <dbReference type="EMBL" id="KYN09755.1"/>
    </source>
</evidence>
<protein>
    <recommendedName>
        <fullName evidence="5">Tyr recombinase domain-containing protein</fullName>
    </recommendedName>
</protein>
<dbReference type="EMBL" id="KQ981081">
    <property type="protein sequence ID" value="KYN09755.1"/>
    <property type="molecule type" value="Genomic_DNA"/>
</dbReference>
<dbReference type="PANTHER" id="PTHR35617">
    <property type="entry name" value="PHAGE_INTEGRASE DOMAIN-CONTAINING PROTEIN"/>
    <property type="match status" value="1"/>
</dbReference>
<dbReference type="Gene3D" id="1.10.150.130">
    <property type="match status" value="1"/>
</dbReference>
<evidence type="ECO:0000256" key="1">
    <source>
        <dbReference type="ARBA" id="ARBA00023125"/>
    </source>
</evidence>
<dbReference type="InterPro" id="IPR013762">
    <property type="entry name" value="Integrase-like_cat_sf"/>
</dbReference>
<evidence type="ECO:0008006" key="5">
    <source>
        <dbReference type="Google" id="ProtNLM"/>
    </source>
</evidence>
<dbReference type="GO" id="GO:0003677">
    <property type="term" value="F:DNA binding"/>
    <property type="evidence" value="ECO:0007669"/>
    <property type="project" value="UniProtKB-KW"/>
</dbReference>
<gene>
    <name evidence="3" type="ORF">ALC57_18121</name>
</gene>
<dbReference type="Proteomes" id="UP000078492">
    <property type="component" value="Unassembled WGS sequence"/>
</dbReference>
<organism evidence="3 4">
    <name type="scientific">Trachymyrmex cornetzi</name>
    <dbReference type="NCBI Taxonomy" id="471704"/>
    <lineage>
        <taxon>Eukaryota</taxon>
        <taxon>Metazoa</taxon>
        <taxon>Ecdysozoa</taxon>
        <taxon>Arthropoda</taxon>
        <taxon>Hexapoda</taxon>
        <taxon>Insecta</taxon>
        <taxon>Pterygota</taxon>
        <taxon>Neoptera</taxon>
        <taxon>Endopterygota</taxon>
        <taxon>Hymenoptera</taxon>
        <taxon>Apocrita</taxon>
        <taxon>Aculeata</taxon>
        <taxon>Formicoidea</taxon>
        <taxon>Formicidae</taxon>
        <taxon>Myrmicinae</taxon>
        <taxon>Trachymyrmex</taxon>
    </lineage>
</organism>
<accession>A0A151IS92</accession>
<dbReference type="InterPro" id="IPR010998">
    <property type="entry name" value="Integrase_recombinase_N"/>
</dbReference>
<keyword evidence="1" id="KW-0238">DNA-binding</keyword>
<dbReference type="SUPFAM" id="SSF47823">
    <property type="entry name" value="lambda integrase-like, N-terminal domain"/>
    <property type="match status" value="1"/>
</dbReference>
<evidence type="ECO:0000256" key="2">
    <source>
        <dbReference type="ARBA" id="ARBA00023172"/>
    </source>
</evidence>
<reference evidence="3 4" key="1">
    <citation type="submission" date="2015-09" db="EMBL/GenBank/DDBJ databases">
        <title>Trachymyrmex cornetzi WGS genome.</title>
        <authorList>
            <person name="Nygaard S."/>
            <person name="Hu H."/>
            <person name="Boomsma J."/>
            <person name="Zhang G."/>
        </authorList>
    </citation>
    <scope>NUCLEOTIDE SEQUENCE [LARGE SCALE GENOMIC DNA]</scope>
    <source>
        <strain evidence="3">Tcor2-1</strain>
        <tissue evidence="3">Whole body</tissue>
    </source>
</reference>
<dbReference type="GO" id="GO:0015074">
    <property type="term" value="P:DNA integration"/>
    <property type="evidence" value="ECO:0007669"/>
    <property type="project" value="InterPro"/>
</dbReference>
<dbReference type="Gene3D" id="1.10.443.10">
    <property type="entry name" value="Intergrase catalytic core"/>
    <property type="match status" value="1"/>
</dbReference>
<evidence type="ECO:0000313" key="4">
    <source>
        <dbReference type="Proteomes" id="UP000078492"/>
    </source>
</evidence>
<name>A0A151IS92_9HYME</name>
<keyword evidence="4" id="KW-1185">Reference proteome</keyword>
<feature type="non-terminal residue" evidence="3">
    <location>
        <position position="1"/>
    </location>
</feature>
<dbReference type="GO" id="GO:0006310">
    <property type="term" value="P:DNA recombination"/>
    <property type="evidence" value="ECO:0007669"/>
    <property type="project" value="UniProtKB-KW"/>
</dbReference>
<dbReference type="STRING" id="471704.A0A151IS92"/>
<dbReference type="InterPro" id="IPR011010">
    <property type="entry name" value="DNA_brk_join_enz"/>
</dbReference>
<keyword evidence="2" id="KW-0233">DNA recombination</keyword>